<dbReference type="WBParaSite" id="MBELARI_LOCUS13983">
    <property type="protein sequence ID" value="MBELARI_LOCUS13983"/>
    <property type="gene ID" value="MBELARI_LOCUS13983"/>
</dbReference>
<accession>A0AAF3EIZ6</accession>
<name>A0AAF3EIZ6_9BILA</name>
<dbReference type="AlphaFoldDB" id="A0AAF3EIZ6"/>
<protein>
    <submittedName>
        <fullName evidence="2">Uncharacterized protein</fullName>
    </submittedName>
</protein>
<proteinExistence type="predicted"/>
<dbReference type="Proteomes" id="UP000887575">
    <property type="component" value="Unassembled WGS sequence"/>
</dbReference>
<keyword evidence="1" id="KW-1185">Reference proteome</keyword>
<reference evidence="2" key="1">
    <citation type="submission" date="2024-02" db="UniProtKB">
        <authorList>
            <consortium name="WormBaseParasite"/>
        </authorList>
    </citation>
    <scope>IDENTIFICATION</scope>
</reference>
<evidence type="ECO:0000313" key="1">
    <source>
        <dbReference type="Proteomes" id="UP000887575"/>
    </source>
</evidence>
<organism evidence="1 2">
    <name type="scientific">Mesorhabditis belari</name>
    <dbReference type="NCBI Taxonomy" id="2138241"/>
    <lineage>
        <taxon>Eukaryota</taxon>
        <taxon>Metazoa</taxon>
        <taxon>Ecdysozoa</taxon>
        <taxon>Nematoda</taxon>
        <taxon>Chromadorea</taxon>
        <taxon>Rhabditida</taxon>
        <taxon>Rhabditina</taxon>
        <taxon>Rhabditomorpha</taxon>
        <taxon>Rhabditoidea</taxon>
        <taxon>Rhabditidae</taxon>
        <taxon>Mesorhabditinae</taxon>
        <taxon>Mesorhabditis</taxon>
    </lineage>
</organism>
<sequence>MGKIHDIWSNDCFLARSQNLEITLTEESPSTTIHGNDLRDLKNFIISTKNGTDFFLDFSHHGCQNIHDPRLVDKESGCVRLCLDPFPFFVNHQVPVPAKCHQPLPHQWNMTQMLYSYTFIYENLPLNRLNIVASTKFNTIFGISIRVRQWIDESQRLLVVPVDPSENEYILVKTNVITTIVVPALEEKFYQQTMAAGIEETNYYCLEYQSDITCNARALYSIYSGPVPSLSKADELHLIDLQAKQSFISKTTALTVFTKSNCSFCLSATLKKGKPKLSAFYDTGTVFTSYNYPWSLIDSKLSDDCETATATDFSIVMTKIETLENGILHLTGYQDSDCEADVYYNQSFSKPMDNETQVLDVSCLKIKWCPNNQTDSLATGVLLKLRSNLARSPFELNCSRTIELTKVQPHLILNGLLIYQNTIKTKLFLPICVTNGHASGEKRIIIDLSVQCSLLTLGSACPSKSPIEINGEVVNLDYCSKTFTTQRETLLLTCRFHFEGFVYVRVYDQRDLETASQSAISFRSEEWTKSPRGFELIPYGDQLIATYHFEQQINPTWISLSLNRPGVTLIKFRWAHMGEKCAYDLNSGPPEWTEMIDENKTLITFRDDEAFVTQFLESNLYSILVPPGCAPSINIYREYGKVFEWLLDFQLQVVQHLCNGTVIFDTAGYQNPFEYHDIYDEKQFHWQNVTCDLFLIDIVVEVISLGNENLILNFQKENGTTELVFLARSTTLPHIEQRFNYRGVNVVRNIDLFREYMDGCFVRIHVTRKYPQHPISSTNSYELNFGLIQNLLLLFPSLGFFGLF</sequence>
<evidence type="ECO:0000313" key="2">
    <source>
        <dbReference type="WBParaSite" id="MBELARI_LOCUS13983"/>
    </source>
</evidence>